<evidence type="ECO:0000313" key="2">
    <source>
        <dbReference type="Proteomes" id="UP000044098"/>
    </source>
</evidence>
<gene>
    <name evidence="1" type="ORF">ERS370000_04689</name>
</gene>
<sequence>MRMRRRLNEGVPVPLSRMFIGMQVHLKGTDFGCVWRIVGFEHDKQGETWLHLQTPISGKRSRARASRARYIRAQEPKKYSGFF</sequence>
<comment type="caution">
    <text evidence="1">The sequence shown here is derived from an EMBL/GenBank/DDBJ whole genome shotgun (WGS) entry which is preliminary data.</text>
</comment>
<dbReference type="EMBL" id="CYTK01000008">
    <property type="protein sequence ID" value="CUJ58166.1"/>
    <property type="molecule type" value="Genomic_DNA"/>
</dbReference>
<proteinExistence type="predicted"/>
<name>A0AAD2J3E7_ACHAE</name>
<organism evidence="1 2">
    <name type="scientific">Achromobacter aegrifaciens</name>
    <dbReference type="NCBI Taxonomy" id="1287736"/>
    <lineage>
        <taxon>Bacteria</taxon>
        <taxon>Pseudomonadati</taxon>
        <taxon>Pseudomonadota</taxon>
        <taxon>Betaproteobacteria</taxon>
        <taxon>Burkholderiales</taxon>
        <taxon>Alcaligenaceae</taxon>
        <taxon>Achromobacter</taxon>
    </lineage>
</organism>
<dbReference type="Proteomes" id="UP000044098">
    <property type="component" value="Unassembled WGS sequence"/>
</dbReference>
<accession>A0AAD2J3E7</accession>
<protein>
    <submittedName>
        <fullName evidence="1">Uncharacterized protein</fullName>
    </submittedName>
</protein>
<evidence type="ECO:0000313" key="1">
    <source>
        <dbReference type="EMBL" id="CUJ58166.1"/>
    </source>
</evidence>
<reference evidence="1 2" key="1">
    <citation type="submission" date="2015-09" db="EMBL/GenBank/DDBJ databases">
        <authorList>
            <consortium name="Pathogen Informatics"/>
        </authorList>
    </citation>
    <scope>NUCLEOTIDE SEQUENCE [LARGE SCALE GENOMIC DNA]</scope>
    <source>
        <strain evidence="1 2">2789STDY5608625</strain>
    </source>
</reference>
<dbReference type="AlphaFoldDB" id="A0AAD2J3E7"/>